<reference evidence="3" key="1">
    <citation type="submission" date="2023-11" db="EMBL/GenBank/DDBJ databases">
        <title>The genome sequences of three competitors of mushroom-forming fungi.</title>
        <authorList>
            <person name="Beijen E."/>
            <person name="Ohm R.A."/>
        </authorList>
    </citation>
    <scope>NUCLEOTIDE SEQUENCE</scope>
    <source>
        <strain evidence="3">CBS 100526</strain>
    </source>
</reference>
<dbReference type="PANTHER" id="PTHR43364:SF4">
    <property type="entry name" value="NAD(P)-LINKED OXIDOREDUCTASE SUPERFAMILY PROTEIN"/>
    <property type="match status" value="1"/>
</dbReference>
<organism evidence="3 4">
    <name type="scientific">Trichoderma aggressivum f. europaeum</name>
    <dbReference type="NCBI Taxonomy" id="173218"/>
    <lineage>
        <taxon>Eukaryota</taxon>
        <taxon>Fungi</taxon>
        <taxon>Dikarya</taxon>
        <taxon>Ascomycota</taxon>
        <taxon>Pezizomycotina</taxon>
        <taxon>Sordariomycetes</taxon>
        <taxon>Hypocreomycetidae</taxon>
        <taxon>Hypocreales</taxon>
        <taxon>Hypocreaceae</taxon>
        <taxon>Trichoderma</taxon>
    </lineage>
</organism>
<gene>
    <name evidence="3" type="ORF">Triagg1_5039</name>
</gene>
<dbReference type="PRINTS" id="PR00069">
    <property type="entry name" value="ALDKETRDTASE"/>
</dbReference>
<dbReference type="InterPro" id="IPR023210">
    <property type="entry name" value="NADP_OxRdtase_dom"/>
</dbReference>
<keyword evidence="1" id="KW-0560">Oxidoreductase</keyword>
<evidence type="ECO:0000259" key="2">
    <source>
        <dbReference type="Pfam" id="PF00248"/>
    </source>
</evidence>
<name>A0AAE1J6H2_9HYPO</name>
<dbReference type="EMBL" id="JAWRVG010000017">
    <property type="protein sequence ID" value="KAK4074443.1"/>
    <property type="molecule type" value="Genomic_DNA"/>
</dbReference>
<dbReference type="GO" id="GO:0016491">
    <property type="term" value="F:oxidoreductase activity"/>
    <property type="evidence" value="ECO:0007669"/>
    <property type="project" value="UniProtKB-KW"/>
</dbReference>
<dbReference type="InterPro" id="IPR050523">
    <property type="entry name" value="AKR_Detox_Biosynth"/>
</dbReference>
<protein>
    <recommendedName>
        <fullName evidence="2">NADP-dependent oxidoreductase domain-containing protein</fullName>
    </recommendedName>
</protein>
<keyword evidence="4" id="KW-1185">Reference proteome</keyword>
<evidence type="ECO:0000313" key="4">
    <source>
        <dbReference type="Proteomes" id="UP001273209"/>
    </source>
</evidence>
<accession>A0AAE1J6H2</accession>
<dbReference type="RefSeq" id="XP_062755864.1">
    <property type="nucleotide sequence ID" value="XM_062899510.1"/>
</dbReference>
<evidence type="ECO:0000256" key="1">
    <source>
        <dbReference type="ARBA" id="ARBA00023002"/>
    </source>
</evidence>
<dbReference type="Pfam" id="PF00248">
    <property type="entry name" value="Aldo_ket_red"/>
    <property type="match status" value="1"/>
</dbReference>
<sequence>MASPKPRAILGLMTYGPDNFPDNRVTTLEEFKTHLDALQKHGYNEVDTARIYSGGEQEAFTAKAGYKERGLKLATKSYPRDSWQHTAANLRKDLETSLAELGTTSVDIFYLHSADRSVPFAETLEAANTLYKEGKFKQLGISNFSAFEVAEVVMLCQHRGWVKPTIYQGVYNAISKELLPNSIFSTHLYMSRNLETEVIPACRHFGLEVVIFTPLGGGLLTGRYKTLDDEEEQGRFSNSTFLGPIFRQMYFNESLFKALDILRLAAESHKLTMPEVALRWLVHHSALKFAKDGGNDGVIFGVSKIAQLDQNILDLNKGPLPEEVVKALDAAWIIAKGTSPNPWHTPLVYTYEGHS</sequence>
<dbReference type="Proteomes" id="UP001273209">
    <property type="component" value="Unassembled WGS sequence"/>
</dbReference>
<dbReference type="PANTHER" id="PTHR43364">
    <property type="entry name" value="NADH-SPECIFIC METHYLGLYOXAL REDUCTASE-RELATED"/>
    <property type="match status" value="1"/>
</dbReference>
<dbReference type="CDD" id="cd19075">
    <property type="entry name" value="AKR_AKR7A1-5"/>
    <property type="match status" value="1"/>
</dbReference>
<dbReference type="SUPFAM" id="SSF51430">
    <property type="entry name" value="NAD(P)-linked oxidoreductase"/>
    <property type="match status" value="1"/>
</dbReference>
<dbReference type="InterPro" id="IPR036812">
    <property type="entry name" value="NAD(P)_OxRdtase_dom_sf"/>
</dbReference>
<feature type="domain" description="NADP-dependent oxidoreductase" evidence="2">
    <location>
        <begin position="9"/>
        <end position="332"/>
    </location>
</feature>
<comment type="caution">
    <text evidence="3">The sequence shown here is derived from an EMBL/GenBank/DDBJ whole genome shotgun (WGS) entry which is preliminary data.</text>
</comment>
<dbReference type="AlphaFoldDB" id="A0AAE1J6H2"/>
<dbReference type="InterPro" id="IPR020471">
    <property type="entry name" value="AKR"/>
</dbReference>
<dbReference type="GeneID" id="87919414"/>
<evidence type="ECO:0000313" key="3">
    <source>
        <dbReference type="EMBL" id="KAK4074443.1"/>
    </source>
</evidence>
<proteinExistence type="predicted"/>
<dbReference type="Gene3D" id="3.20.20.100">
    <property type="entry name" value="NADP-dependent oxidoreductase domain"/>
    <property type="match status" value="1"/>
</dbReference>